<protein>
    <submittedName>
        <fullName evidence="1">Uncharacterized protein</fullName>
    </submittedName>
</protein>
<dbReference type="AlphaFoldDB" id="A0A6N2LEZ4"/>
<accession>A0A6N2LEZ4</accession>
<name>A0A6N2LEZ4_SALVM</name>
<gene>
    <name evidence="1" type="ORF">SVIM_LOCUS218634</name>
</gene>
<proteinExistence type="predicted"/>
<reference evidence="1" key="1">
    <citation type="submission" date="2019-03" db="EMBL/GenBank/DDBJ databases">
        <authorList>
            <person name="Mank J."/>
            <person name="Almeida P."/>
        </authorList>
    </citation>
    <scope>NUCLEOTIDE SEQUENCE</scope>
    <source>
        <strain evidence="1">78183</strain>
    </source>
</reference>
<dbReference type="EMBL" id="CAADRP010001530">
    <property type="protein sequence ID" value="VFU39396.1"/>
    <property type="molecule type" value="Genomic_DNA"/>
</dbReference>
<sequence length="94" mass="10689">MAVCKTLLSYCQMQDKWTHQPQVEHLSRSINQGRLGARWTSPGSAAIMSCEKNWLRCSELRGNWKTLIDQAGSLYLSTGRMMCFSLEMIPGSYL</sequence>
<evidence type="ECO:0000313" key="1">
    <source>
        <dbReference type="EMBL" id="VFU39396.1"/>
    </source>
</evidence>
<organism evidence="1">
    <name type="scientific">Salix viminalis</name>
    <name type="common">Common osier</name>
    <name type="synonym">Basket willow</name>
    <dbReference type="NCBI Taxonomy" id="40686"/>
    <lineage>
        <taxon>Eukaryota</taxon>
        <taxon>Viridiplantae</taxon>
        <taxon>Streptophyta</taxon>
        <taxon>Embryophyta</taxon>
        <taxon>Tracheophyta</taxon>
        <taxon>Spermatophyta</taxon>
        <taxon>Magnoliopsida</taxon>
        <taxon>eudicotyledons</taxon>
        <taxon>Gunneridae</taxon>
        <taxon>Pentapetalae</taxon>
        <taxon>rosids</taxon>
        <taxon>fabids</taxon>
        <taxon>Malpighiales</taxon>
        <taxon>Salicaceae</taxon>
        <taxon>Saliceae</taxon>
        <taxon>Salix</taxon>
    </lineage>
</organism>